<dbReference type="Proteomes" id="UP000582974">
    <property type="component" value="Unassembled WGS sequence"/>
</dbReference>
<sequence length="410" mass="43287">MRWFKWLSAGAAVTLVAVVVTAAVRGQNGYDLEVLMPAADGTYEGGRVSIAGEVVGEVTDVGVRGDQALVAVRIDEKHAPLHAGTTARVNWQSLIGDRVVEIIPGAEDNPTLPSGKRIESEIERVELGDVLSALDEPTRKHLQGLLNQLNETFDGRENDVNATLKAAGPAIGALGEVMRAVGEDGPAIRDLVERLQDMTSELAARDTELRETIGNLGRLTSSTVEKQEQLGETFAELPSTVQEATATLRDVPAAVDEAKPLLREIRPATQQLPAVAGNLNPVLDEVGPAVSSLKPTLRSAGTLLQETPDLLDGAHATLPDVTEAASELQPAVAFLRPYTPEAVGWLSNWAGVWGSRTESGSYARPLITSSASAFNDNPGVLAPGLKQDPRPAPGSPAGQPWTDANGDGIR</sequence>
<evidence type="ECO:0000256" key="1">
    <source>
        <dbReference type="SAM" id="MobiDB-lite"/>
    </source>
</evidence>
<dbReference type="RefSeq" id="WP_180893618.1">
    <property type="nucleotide sequence ID" value="NZ_JACCKD010000005.1"/>
</dbReference>
<dbReference type="GO" id="GO:0005548">
    <property type="term" value="F:phospholipid transporter activity"/>
    <property type="evidence" value="ECO:0007669"/>
    <property type="project" value="TreeGrafter"/>
</dbReference>
<dbReference type="PANTHER" id="PTHR33371">
    <property type="entry name" value="INTERMEMBRANE PHOSPHOLIPID TRANSPORT SYSTEM BINDING PROTEIN MLAD-RELATED"/>
    <property type="match status" value="1"/>
</dbReference>
<dbReference type="EMBL" id="JACCKD010000005">
    <property type="protein sequence ID" value="MBA0126775.1"/>
    <property type="molecule type" value="Genomic_DNA"/>
</dbReference>
<feature type="domain" description="Mce/MlaD" evidence="3">
    <location>
        <begin position="28"/>
        <end position="105"/>
    </location>
</feature>
<name>A0A838AC62_9PSEU</name>
<feature type="region of interest" description="Disordered" evidence="1">
    <location>
        <begin position="377"/>
        <end position="410"/>
    </location>
</feature>
<reference evidence="4 5" key="1">
    <citation type="submission" date="2020-07" db="EMBL/GenBank/DDBJ databases">
        <title>Genome of Haloechinothrix sp.</title>
        <authorList>
            <person name="Tang S.-K."/>
            <person name="Yang L."/>
            <person name="Zhu W.-Y."/>
        </authorList>
    </citation>
    <scope>NUCLEOTIDE SEQUENCE [LARGE SCALE GENOMIC DNA]</scope>
    <source>
        <strain evidence="4 5">YIM 98757</strain>
    </source>
</reference>
<evidence type="ECO:0000313" key="5">
    <source>
        <dbReference type="Proteomes" id="UP000582974"/>
    </source>
</evidence>
<dbReference type="AlphaFoldDB" id="A0A838AC62"/>
<proteinExistence type="predicted"/>
<keyword evidence="2" id="KW-0732">Signal</keyword>
<feature type="signal peptide" evidence="2">
    <location>
        <begin position="1"/>
        <end position="22"/>
    </location>
</feature>
<dbReference type="Pfam" id="PF02470">
    <property type="entry name" value="MlaD"/>
    <property type="match status" value="1"/>
</dbReference>
<organism evidence="4 5">
    <name type="scientific">Haloechinothrix aidingensis</name>
    <dbReference type="NCBI Taxonomy" id="2752311"/>
    <lineage>
        <taxon>Bacteria</taxon>
        <taxon>Bacillati</taxon>
        <taxon>Actinomycetota</taxon>
        <taxon>Actinomycetes</taxon>
        <taxon>Pseudonocardiales</taxon>
        <taxon>Pseudonocardiaceae</taxon>
        <taxon>Haloechinothrix</taxon>
    </lineage>
</organism>
<gene>
    <name evidence="4" type="ORF">H0B56_14590</name>
</gene>
<evidence type="ECO:0000256" key="2">
    <source>
        <dbReference type="SAM" id="SignalP"/>
    </source>
</evidence>
<evidence type="ECO:0000313" key="4">
    <source>
        <dbReference type="EMBL" id="MBA0126775.1"/>
    </source>
</evidence>
<evidence type="ECO:0000259" key="3">
    <source>
        <dbReference type="Pfam" id="PF02470"/>
    </source>
</evidence>
<dbReference type="PANTHER" id="PTHR33371:SF16">
    <property type="entry name" value="MCE-FAMILY PROTEIN MCE3F"/>
    <property type="match status" value="1"/>
</dbReference>
<dbReference type="InterPro" id="IPR003399">
    <property type="entry name" value="Mce/MlaD"/>
</dbReference>
<feature type="chain" id="PRO_5039445719" evidence="2">
    <location>
        <begin position="23"/>
        <end position="410"/>
    </location>
</feature>
<dbReference type="InterPro" id="IPR052336">
    <property type="entry name" value="MlaD_Phospholipid_Transporter"/>
</dbReference>
<accession>A0A838AC62</accession>
<dbReference type="SUPFAM" id="SSF58104">
    <property type="entry name" value="Methyl-accepting chemotaxis protein (MCP) signaling domain"/>
    <property type="match status" value="1"/>
</dbReference>
<comment type="caution">
    <text evidence="4">The sequence shown here is derived from an EMBL/GenBank/DDBJ whole genome shotgun (WGS) entry which is preliminary data.</text>
</comment>
<keyword evidence="5" id="KW-1185">Reference proteome</keyword>
<dbReference type="GO" id="GO:0005543">
    <property type="term" value="F:phospholipid binding"/>
    <property type="evidence" value="ECO:0007669"/>
    <property type="project" value="TreeGrafter"/>
</dbReference>
<protein>
    <submittedName>
        <fullName evidence="4">MCE family protein</fullName>
    </submittedName>
</protein>